<gene>
    <name evidence="1" type="ORF">JFL43_11555</name>
</gene>
<accession>A0ABS1H7V0</accession>
<keyword evidence="2" id="KW-1185">Reference proteome</keyword>
<dbReference type="Proteomes" id="UP000618943">
    <property type="component" value="Unassembled WGS sequence"/>
</dbReference>
<evidence type="ECO:0000313" key="1">
    <source>
        <dbReference type="EMBL" id="MBK3495475.1"/>
    </source>
</evidence>
<reference evidence="1 2" key="1">
    <citation type="submission" date="2020-12" db="EMBL/GenBank/DDBJ databases">
        <title>YIM B01967 draft genome.</title>
        <authorList>
            <person name="Yan X."/>
        </authorList>
    </citation>
    <scope>NUCLEOTIDE SEQUENCE [LARGE SCALE GENOMIC DNA]</scope>
    <source>
        <strain evidence="1 2">YIM B01967</strain>
    </source>
</reference>
<sequence>MKLAALLNNQYTDIENRKRALRKKNAGDAYRKTAQYFQPKSNPALEELMDLLTGKKEKEHQPQVQAAIREIQQKDQESRAKATDDTEQTPLTAVVSETTKTSNAASQVEVPTVFLSGSPREKTIKVLERVRHSALTQGEPTLQDIRVADSVVEVTQQKHGQITVVKQQASIEKADNNKIVQAGTEQAINTTQTLEQKLKQRLFDRAISRYSYHVQIAKSGFKIIQPSFYRIA</sequence>
<name>A0ABS1H7V0_9BACL</name>
<dbReference type="RefSeq" id="WP_200749165.1">
    <property type="nucleotide sequence ID" value="NZ_JAEOAH010000015.1"/>
</dbReference>
<comment type="caution">
    <text evidence="1">The sequence shown here is derived from an EMBL/GenBank/DDBJ whole genome shotgun (WGS) entry which is preliminary data.</text>
</comment>
<protein>
    <submittedName>
        <fullName evidence="1">Uncharacterized protein</fullName>
    </submittedName>
</protein>
<dbReference type="EMBL" id="JAEOAH010000015">
    <property type="protein sequence ID" value="MBK3495475.1"/>
    <property type="molecule type" value="Genomic_DNA"/>
</dbReference>
<proteinExistence type="predicted"/>
<organism evidence="1 2">
    <name type="scientific">Viridibacillus soli</name>
    <dbReference type="NCBI Taxonomy" id="2798301"/>
    <lineage>
        <taxon>Bacteria</taxon>
        <taxon>Bacillati</taxon>
        <taxon>Bacillota</taxon>
        <taxon>Bacilli</taxon>
        <taxon>Bacillales</taxon>
        <taxon>Caryophanaceae</taxon>
        <taxon>Viridibacillus</taxon>
    </lineage>
</organism>
<evidence type="ECO:0000313" key="2">
    <source>
        <dbReference type="Proteomes" id="UP000618943"/>
    </source>
</evidence>